<evidence type="ECO:0000256" key="10">
    <source>
        <dbReference type="ARBA" id="ARBA00022840"/>
    </source>
</evidence>
<feature type="region of interest" description="Disordered" evidence="12">
    <location>
        <begin position="594"/>
        <end position="623"/>
    </location>
</feature>
<evidence type="ECO:0000256" key="5">
    <source>
        <dbReference type="ARBA" id="ARBA00019824"/>
    </source>
</evidence>
<feature type="compositionally biased region" description="Acidic residues" evidence="12">
    <location>
        <begin position="109"/>
        <end position="120"/>
    </location>
</feature>
<dbReference type="OrthoDB" id="4054781at2759"/>
<comment type="similarity">
    <text evidence="3">Belongs to the Clp1 family. NOL9/GRC3 subfamily.</text>
</comment>
<comment type="function">
    <text evidence="1">Polynucleotide 5'-kinase involved in rRNA processing.</text>
</comment>
<feature type="domain" description="Clp1 P-loop" evidence="13">
    <location>
        <begin position="320"/>
        <end position="522"/>
    </location>
</feature>
<dbReference type="RefSeq" id="XP_056546411.1">
    <property type="nucleotide sequence ID" value="XM_056682805.1"/>
</dbReference>
<dbReference type="Proteomes" id="UP001149163">
    <property type="component" value="Unassembled WGS sequence"/>
</dbReference>
<dbReference type="GO" id="GO:0005524">
    <property type="term" value="F:ATP binding"/>
    <property type="evidence" value="ECO:0007669"/>
    <property type="project" value="UniProtKB-KW"/>
</dbReference>
<evidence type="ECO:0000256" key="6">
    <source>
        <dbReference type="ARBA" id="ARBA00022552"/>
    </source>
</evidence>
<keyword evidence="6" id="KW-0698">rRNA processing</keyword>
<dbReference type="InterPro" id="IPR032319">
    <property type="entry name" value="CLP1_P"/>
</dbReference>
<evidence type="ECO:0000313" key="14">
    <source>
        <dbReference type="EMBL" id="KAJ5174803.1"/>
    </source>
</evidence>
<feature type="region of interest" description="Disordered" evidence="12">
    <location>
        <begin position="1"/>
        <end position="122"/>
    </location>
</feature>
<dbReference type="FunFam" id="3.40.50.300:FF:001156">
    <property type="entry name" value="Polynucleotide 5-hydroxyl-kinase grc3"/>
    <property type="match status" value="1"/>
</dbReference>
<evidence type="ECO:0000256" key="7">
    <source>
        <dbReference type="ARBA" id="ARBA00022679"/>
    </source>
</evidence>
<feature type="compositionally biased region" description="Low complexity" evidence="12">
    <location>
        <begin position="1"/>
        <end position="32"/>
    </location>
</feature>
<sequence>MPSPAPVSAMSAVAARRARQQQAQATTASKTTADVEIATEPPSKRPRRSIEGAEPTANGGESKGPRTRSSKVQEESSPPVTRAAQQKQASRSDQLGSQPHDVVGNHEESDQEGDEEEMTENEVASVIGDADGYESPADTPAELQNFPLSKARLNKNNILYGDEDALCVRIKEKMNLALLGQYDLWVKRGVVSLMGAKLHPSSRVYRVYAPSTHSLPVIKCVSGVDGEAEVEIKSCKSGLSRLRDISPLYQRIWNGENTAADKITLKGGLKDSRRTFSVLYTSADDSLKRHLRPLHLDKKWSASMKGLSQRHGRLRVLICGPKASGKSTFCRYLLNHVLSPAPDADNGYTNTDGVAFLDLDPGQPEFAPMGQVYLAHLRAPFFGPPFTHPSLDDVRDGQILRAHYIGATSPKEDPDHYALATMDLMEQYRSLLARHPQCPLIVNYPGWIFGQGLEVATWLIKSLGLSDVVYMSEKGPAEVVEPLNMAANEARVPMTILPSQPTDFVSRSSAQLRSMQIQSYFHLAHPSGLVNPLWSEAPLSRTRPIAVDYTGSKQGILGIMVMGSQISPEMLREVLEGAIVGVVAIESPNAIMGAASQASEQRPVEDDEENESDTDEYGDIDSSELRVDRAASGSLANAVVRTPEDLPYLFIGSGTSIPLDPKASNCLGLALIRSVNAESCQLELSTPIPSSHLRDAIEQGHELVLVRGQLDNPNWVISEEYHAARAAERRYQQTIARGKKDNDFVDDQDKQNETLMLLRERIRRASNVPWMTVVEDNSRRHREAAARREKSLWKLRKKAYPGSESETDW</sequence>
<comment type="caution">
    <text evidence="14">The sequence shown here is derived from an EMBL/GenBank/DDBJ whole genome shotgun (WGS) entry which is preliminary data.</text>
</comment>
<keyword evidence="9" id="KW-0418">Kinase</keyword>
<dbReference type="GO" id="GO:0000448">
    <property type="term" value="P:cleavage in ITS2 between 5.8S rRNA and LSU-rRNA of tricistronic rRNA transcript (SSU-rRNA, 5.8S rRNA, LSU-rRNA)"/>
    <property type="evidence" value="ECO:0007669"/>
    <property type="project" value="TreeGrafter"/>
</dbReference>
<dbReference type="Pfam" id="PF16575">
    <property type="entry name" value="CLP1_P"/>
    <property type="match status" value="1"/>
</dbReference>
<protein>
    <recommendedName>
        <fullName evidence="5">Polynucleotide 5'-hydroxyl-kinase GRC3</fullName>
    </recommendedName>
    <alternativeName>
        <fullName evidence="4">Polynucleotide 5'-hydroxyl-kinase grc3</fullName>
    </alternativeName>
</protein>
<name>A0A9W9IBV9_9EURO</name>
<dbReference type="Gene3D" id="3.40.50.300">
    <property type="entry name" value="P-loop containing nucleotide triphosphate hydrolases"/>
    <property type="match status" value="1"/>
</dbReference>
<evidence type="ECO:0000256" key="1">
    <source>
        <dbReference type="ARBA" id="ARBA00003798"/>
    </source>
</evidence>
<dbReference type="PANTHER" id="PTHR12755:SF3">
    <property type="entry name" value="POLYNUCLEOTIDE 5'-HYDROXYL-KINASE NOL9"/>
    <property type="match status" value="1"/>
</dbReference>
<accession>A0A9W9IBV9</accession>
<feature type="compositionally biased region" description="Polar residues" evidence="12">
    <location>
        <begin position="75"/>
        <end position="97"/>
    </location>
</feature>
<proteinExistence type="inferred from homology"/>
<gene>
    <name evidence="14" type="ORF">N7482_000680</name>
</gene>
<feature type="compositionally biased region" description="Acidic residues" evidence="12">
    <location>
        <begin position="605"/>
        <end position="622"/>
    </location>
</feature>
<keyword evidence="8" id="KW-0547">Nucleotide-binding</keyword>
<keyword evidence="15" id="KW-1185">Reference proteome</keyword>
<evidence type="ECO:0000256" key="11">
    <source>
        <dbReference type="ARBA" id="ARBA00023242"/>
    </source>
</evidence>
<keyword evidence="7" id="KW-0808">Transferase</keyword>
<evidence type="ECO:0000256" key="12">
    <source>
        <dbReference type="SAM" id="MobiDB-lite"/>
    </source>
</evidence>
<evidence type="ECO:0000313" key="15">
    <source>
        <dbReference type="Proteomes" id="UP001149163"/>
    </source>
</evidence>
<dbReference type="InterPro" id="IPR045116">
    <property type="entry name" value="Clp1/Grc3"/>
</dbReference>
<keyword evidence="11" id="KW-0539">Nucleus</keyword>
<evidence type="ECO:0000256" key="4">
    <source>
        <dbReference type="ARBA" id="ARBA00018706"/>
    </source>
</evidence>
<dbReference type="GO" id="GO:0005730">
    <property type="term" value="C:nucleolus"/>
    <property type="evidence" value="ECO:0007669"/>
    <property type="project" value="UniProtKB-SubCell"/>
</dbReference>
<evidence type="ECO:0000256" key="8">
    <source>
        <dbReference type="ARBA" id="ARBA00022741"/>
    </source>
</evidence>
<comment type="subcellular location">
    <subcellularLocation>
        <location evidence="2">Nucleus</location>
        <location evidence="2">Nucleolus</location>
    </subcellularLocation>
</comment>
<reference evidence="14" key="1">
    <citation type="submission" date="2022-11" db="EMBL/GenBank/DDBJ databases">
        <authorList>
            <person name="Petersen C."/>
        </authorList>
    </citation>
    <scope>NUCLEOTIDE SEQUENCE</scope>
    <source>
        <strain evidence="14">IBT 26290</strain>
    </source>
</reference>
<organism evidence="14 15">
    <name type="scientific">Penicillium canariense</name>
    <dbReference type="NCBI Taxonomy" id="189055"/>
    <lineage>
        <taxon>Eukaryota</taxon>
        <taxon>Fungi</taxon>
        <taxon>Dikarya</taxon>
        <taxon>Ascomycota</taxon>
        <taxon>Pezizomycotina</taxon>
        <taxon>Eurotiomycetes</taxon>
        <taxon>Eurotiomycetidae</taxon>
        <taxon>Eurotiales</taxon>
        <taxon>Aspergillaceae</taxon>
        <taxon>Penicillium</taxon>
    </lineage>
</organism>
<keyword evidence="10" id="KW-0067">ATP-binding</keyword>
<evidence type="ECO:0000256" key="3">
    <source>
        <dbReference type="ARBA" id="ARBA00011003"/>
    </source>
</evidence>
<dbReference type="AlphaFoldDB" id="A0A9W9IBV9"/>
<reference evidence="14" key="2">
    <citation type="journal article" date="2023" name="IMA Fungus">
        <title>Comparative genomic study of the Penicillium genus elucidates a diverse pangenome and 15 lateral gene transfer events.</title>
        <authorList>
            <person name="Petersen C."/>
            <person name="Sorensen T."/>
            <person name="Nielsen M.R."/>
            <person name="Sondergaard T.E."/>
            <person name="Sorensen J.L."/>
            <person name="Fitzpatrick D.A."/>
            <person name="Frisvad J.C."/>
            <person name="Nielsen K.L."/>
        </authorList>
    </citation>
    <scope>NUCLEOTIDE SEQUENCE</scope>
    <source>
        <strain evidence="14">IBT 26290</strain>
    </source>
</reference>
<dbReference type="PANTHER" id="PTHR12755">
    <property type="entry name" value="CLEAVAGE/POLYADENYLATION FACTOR IA SUBUNIT CLP1P"/>
    <property type="match status" value="1"/>
</dbReference>
<dbReference type="GeneID" id="81421981"/>
<dbReference type="InterPro" id="IPR027417">
    <property type="entry name" value="P-loop_NTPase"/>
</dbReference>
<evidence type="ECO:0000256" key="2">
    <source>
        <dbReference type="ARBA" id="ARBA00004604"/>
    </source>
</evidence>
<evidence type="ECO:0000256" key="9">
    <source>
        <dbReference type="ARBA" id="ARBA00022777"/>
    </source>
</evidence>
<evidence type="ECO:0000259" key="13">
    <source>
        <dbReference type="Pfam" id="PF16575"/>
    </source>
</evidence>
<dbReference type="GO" id="GO:0051731">
    <property type="term" value="F:polynucleotide 5'-hydroxyl-kinase activity"/>
    <property type="evidence" value="ECO:0007669"/>
    <property type="project" value="InterPro"/>
</dbReference>
<dbReference type="EMBL" id="JAPQKN010000001">
    <property type="protein sequence ID" value="KAJ5174803.1"/>
    <property type="molecule type" value="Genomic_DNA"/>
</dbReference>